<dbReference type="EMBL" id="ACYE01000235">
    <property type="protein sequence ID" value="EFE40604.1"/>
    <property type="molecule type" value="Genomic_DNA"/>
</dbReference>
<dbReference type="RefSeq" id="XP_003021222.1">
    <property type="nucleotide sequence ID" value="XM_003021176.1"/>
</dbReference>
<comment type="caution">
    <text evidence="2">The sequence shown here is derived from an EMBL/GenBank/DDBJ whole genome shotgun (WGS) entry which is preliminary data.</text>
</comment>
<evidence type="ECO:0000313" key="2">
    <source>
        <dbReference type="EMBL" id="EFE40604.1"/>
    </source>
</evidence>
<dbReference type="HOGENOM" id="CLU_2672891_0_0_1"/>
<name>D4DC02_TRIVH</name>
<feature type="region of interest" description="Disordered" evidence="1">
    <location>
        <begin position="1"/>
        <end position="32"/>
    </location>
</feature>
<reference evidence="3" key="1">
    <citation type="journal article" date="2011" name="Genome Biol.">
        <title>Comparative and functional genomics provide insights into the pathogenicity of dermatophytic fungi.</title>
        <authorList>
            <person name="Burmester A."/>
            <person name="Shelest E."/>
            <person name="Gloeckner G."/>
            <person name="Heddergott C."/>
            <person name="Schindler S."/>
            <person name="Staib P."/>
            <person name="Heidel A."/>
            <person name="Felder M."/>
            <person name="Petzold A."/>
            <person name="Szafranski K."/>
            <person name="Feuermann M."/>
            <person name="Pedruzzi I."/>
            <person name="Priebe S."/>
            <person name="Groth M."/>
            <person name="Winkler R."/>
            <person name="Li W."/>
            <person name="Kniemeyer O."/>
            <person name="Schroeckh V."/>
            <person name="Hertweck C."/>
            <person name="Hube B."/>
            <person name="White T.C."/>
            <person name="Platzer M."/>
            <person name="Guthke R."/>
            <person name="Heitman J."/>
            <person name="Woestemeyer J."/>
            <person name="Zipfel P.F."/>
            <person name="Monod M."/>
            <person name="Brakhage A.A."/>
        </authorList>
    </citation>
    <scope>NUCLEOTIDE SEQUENCE [LARGE SCALE GENOMIC DNA]</scope>
    <source>
        <strain evidence="3">HKI 0517</strain>
    </source>
</reference>
<protein>
    <submittedName>
        <fullName evidence="2">Uncharacterized protein</fullName>
    </submittedName>
</protein>
<evidence type="ECO:0000313" key="3">
    <source>
        <dbReference type="Proteomes" id="UP000008383"/>
    </source>
</evidence>
<proteinExistence type="predicted"/>
<sequence>MSSDSISTKRLKSAEESVGHPEEAFTYDEQHQHVPAKYMGTSRDRDDMCQLGKTQVLRVSLLCIHTLTVFSRNQN</sequence>
<evidence type="ECO:0000256" key="1">
    <source>
        <dbReference type="SAM" id="MobiDB-lite"/>
    </source>
</evidence>
<dbReference type="GeneID" id="9578067"/>
<gene>
    <name evidence="2" type="ORF">TRV_04654</name>
</gene>
<dbReference type="KEGG" id="tve:TRV_04654"/>
<keyword evidence="3" id="KW-1185">Reference proteome</keyword>
<dbReference type="Proteomes" id="UP000008383">
    <property type="component" value="Unassembled WGS sequence"/>
</dbReference>
<organism evidence="2 3">
    <name type="scientific">Trichophyton verrucosum (strain HKI 0517)</name>
    <dbReference type="NCBI Taxonomy" id="663202"/>
    <lineage>
        <taxon>Eukaryota</taxon>
        <taxon>Fungi</taxon>
        <taxon>Dikarya</taxon>
        <taxon>Ascomycota</taxon>
        <taxon>Pezizomycotina</taxon>
        <taxon>Eurotiomycetes</taxon>
        <taxon>Eurotiomycetidae</taxon>
        <taxon>Onygenales</taxon>
        <taxon>Arthrodermataceae</taxon>
        <taxon>Trichophyton</taxon>
    </lineage>
</organism>
<feature type="compositionally biased region" description="Basic and acidic residues" evidence="1">
    <location>
        <begin position="12"/>
        <end position="32"/>
    </location>
</feature>
<accession>D4DC02</accession>
<dbReference type="AlphaFoldDB" id="D4DC02"/>